<dbReference type="InterPro" id="IPR018392">
    <property type="entry name" value="LysM"/>
</dbReference>
<dbReference type="Pfam" id="PF01476">
    <property type="entry name" value="LysM"/>
    <property type="match status" value="1"/>
</dbReference>
<dbReference type="EMBL" id="JAXIOK010000017">
    <property type="protein sequence ID" value="KAK4750852.1"/>
    <property type="molecule type" value="Genomic_DNA"/>
</dbReference>
<accession>A0AAN7JNN4</accession>
<dbReference type="PANTHER" id="PTHR20932:SF36">
    <property type="entry name" value="OS03G0110600 PROTEIN"/>
    <property type="match status" value="1"/>
</dbReference>
<protein>
    <recommendedName>
        <fullName evidence="2">LysM domain-containing protein</fullName>
    </recommendedName>
</protein>
<feature type="region of interest" description="Disordered" evidence="1">
    <location>
        <begin position="250"/>
        <end position="275"/>
    </location>
</feature>
<dbReference type="Gene3D" id="3.10.350.10">
    <property type="entry name" value="LysM domain"/>
    <property type="match status" value="1"/>
</dbReference>
<reference evidence="3 4" key="1">
    <citation type="journal article" date="2023" name="Hortic Res">
        <title>Pangenome of water caltrop reveals structural variations and asymmetric subgenome divergence after allopolyploidization.</title>
        <authorList>
            <person name="Zhang X."/>
            <person name="Chen Y."/>
            <person name="Wang L."/>
            <person name="Yuan Y."/>
            <person name="Fang M."/>
            <person name="Shi L."/>
            <person name="Lu R."/>
            <person name="Comes H.P."/>
            <person name="Ma Y."/>
            <person name="Chen Y."/>
            <person name="Huang G."/>
            <person name="Zhou Y."/>
            <person name="Zheng Z."/>
            <person name="Qiu Y."/>
        </authorList>
    </citation>
    <scope>NUCLEOTIDE SEQUENCE [LARGE SCALE GENOMIC DNA]</scope>
    <source>
        <tissue evidence="3">Roots</tissue>
    </source>
</reference>
<evidence type="ECO:0000259" key="2">
    <source>
        <dbReference type="PROSITE" id="PS51782"/>
    </source>
</evidence>
<dbReference type="SMART" id="SM00257">
    <property type="entry name" value="LysM"/>
    <property type="match status" value="1"/>
</dbReference>
<dbReference type="CDD" id="cd00118">
    <property type="entry name" value="LysM"/>
    <property type="match status" value="1"/>
</dbReference>
<dbReference type="PROSITE" id="PS51782">
    <property type="entry name" value="LYSM"/>
    <property type="match status" value="1"/>
</dbReference>
<dbReference type="SUPFAM" id="SSF54106">
    <property type="entry name" value="LysM domain"/>
    <property type="match status" value="1"/>
</dbReference>
<sequence length="332" mass="36015">MAPWVCNAGALEEENGCKFIVHQVTKMDTLAGIAIKYGVEVADIKRMNCLATDLQMFALQTLRIPLPGRHPPSTVPANGSADTWKKSPVKLPYCNGSFGLLDSFESLRLKPPKNKASPAMNSLQKHYGLKLPISNNASEGMEMAVYCAGTSGNHEDAMPPKSSSFCNSTPKNGSLVGGFMPENSGPERYESLINIEDESPWENSFWSHQKGEAKFSVSMPEQLLKEENSSGGVIFSTIRGKNLDLRRKSTSRTSLVSDGAPRWSNSIPDGLGDPSNSDDYVFVRKSCSSSSLQDQESNDSSSSMWPPMLPVLSAASIAKPIFAGRKNKTALD</sequence>
<dbReference type="PANTHER" id="PTHR20932">
    <property type="entry name" value="LYSM AND PUTATIVE PEPTIDOGLYCAN-BINDING DOMAIN-CONTAINING PROTEIN"/>
    <property type="match status" value="1"/>
</dbReference>
<proteinExistence type="predicted"/>
<dbReference type="Proteomes" id="UP001345219">
    <property type="component" value="Chromosome 4"/>
</dbReference>
<comment type="caution">
    <text evidence="3">The sequence shown here is derived from an EMBL/GenBank/DDBJ whole genome shotgun (WGS) entry which is preliminary data.</text>
</comment>
<organism evidence="3 4">
    <name type="scientific">Trapa incisa</name>
    <dbReference type="NCBI Taxonomy" id="236973"/>
    <lineage>
        <taxon>Eukaryota</taxon>
        <taxon>Viridiplantae</taxon>
        <taxon>Streptophyta</taxon>
        <taxon>Embryophyta</taxon>
        <taxon>Tracheophyta</taxon>
        <taxon>Spermatophyta</taxon>
        <taxon>Magnoliopsida</taxon>
        <taxon>eudicotyledons</taxon>
        <taxon>Gunneridae</taxon>
        <taxon>Pentapetalae</taxon>
        <taxon>rosids</taxon>
        <taxon>malvids</taxon>
        <taxon>Myrtales</taxon>
        <taxon>Lythraceae</taxon>
        <taxon>Trapa</taxon>
    </lineage>
</organism>
<dbReference type="AlphaFoldDB" id="A0AAN7JNN4"/>
<name>A0AAN7JNN4_9MYRT</name>
<evidence type="ECO:0000313" key="3">
    <source>
        <dbReference type="EMBL" id="KAK4750852.1"/>
    </source>
</evidence>
<dbReference type="InterPro" id="IPR045030">
    <property type="entry name" value="LYSM1-4"/>
</dbReference>
<evidence type="ECO:0000256" key="1">
    <source>
        <dbReference type="SAM" id="MobiDB-lite"/>
    </source>
</evidence>
<dbReference type="InterPro" id="IPR036779">
    <property type="entry name" value="LysM_dom_sf"/>
</dbReference>
<gene>
    <name evidence="3" type="ORF">SAY87_004334</name>
</gene>
<feature type="domain" description="LysM" evidence="2">
    <location>
        <begin position="20"/>
        <end position="64"/>
    </location>
</feature>
<keyword evidence="4" id="KW-1185">Reference proteome</keyword>
<evidence type="ECO:0000313" key="4">
    <source>
        <dbReference type="Proteomes" id="UP001345219"/>
    </source>
</evidence>